<comment type="caution">
    <text evidence="2">The sequence shown here is derived from an EMBL/GenBank/DDBJ whole genome shotgun (WGS) entry which is preliminary data.</text>
</comment>
<name>A0ABX0E059_9ACTN</name>
<organism evidence="2 3">
    <name type="scientific">Streptomyces ureilyticus</name>
    <dbReference type="NCBI Taxonomy" id="1775131"/>
    <lineage>
        <taxon>Bacteria</taxon>
        <taxon>Bacillati</taxon>
        <taxon>Actinomycetota</taxon>
        <taxon>Actinomycetes</taxon>
        <taxon>Kitasatosporales</taxon>
        <taxon>Streptomycetaceae</taxon>
        <taxon>Streptomyces</taxon>
    </lineage>
</organism>
<proteinExistence type="predicted"/>
<keyword evidence="3" id="KW-1185">Reference proteome</keyword>
<keyword evidence="1" id="KW-0732">Signal</keyword>
<sequence length="113" mass="11839">MPHRMLRSAATVLLASAPLFAPVPAQAAAQQGFPCDVGIEKEDGLKTSKVTITIACDETRTVSTRIAVGDSVLKNRQTVQAGVEQSFTATVNKVPQVCATFETDGETTTACAT</sequence>
<feature type="signal peptide" evidence="1">
    <location>
        <begin position="1"/>
        <end position="27"/>
    </location>
</feature>
<evidence type="ECO:0000313" key="3">
    <source>
        <dbReference type="Proteomes" id="UP001518140"/>
    </source>
</evidence>
<dbReference type="EMBL" id="JAAKZX010000134">
    <property type="protein sequence ID" value="NGO46574.1"/>
    <property type="molecule type" value="Genomic_DNA"/>
</dbReference>
<dbReference type="Proteomes" id="UP001518140">
    <property type="component" value="Unassembled WGS sequence"/>
</dbReference>
<reference evidence="2 3" key="1">
    <citation type="submission" date="2020-02" db="EMBL/GenBank/DDBJ databases">
        <title>Whole-genome analyses of novel actinobacteria.</title>
        <authorList>
            <person name="Sahin N."/>
            <person name="Tokatli A."/>
        </authorList>
    </citation>
    <scope>NUCLEOTIDE SEQUENCE [LARGE SCALE GENOMIC DNA]</scope>
    <source>
        <strain evidence="2 3">YC419</strain>
    </source>
</reference>
<protein>
    <submittedName>
        <fullName evidence="2">Uncharacterized protein</fullName>
    </submittedName>
</protein>
<dbReference type="RefSeq" id="WP_165343107.1">
    <property type="nucleotide sequence ID" value="NZ_JAAKZX010000134.1"/>
</dbReference>
<evidence type="ECO:0000313" key="2">
    <source>
        <dbReference type="EMBL" id="NGO46574.1"/>
    </source>
</evidence>
<evidence type="ECO:0000256" key="1">
    <source>
        <dbReference type="SAM" id="SignalP"/>
    </source>
</evidence>
<gene>
    <name evidence="2" type="ORF">G6048_32065</name>
</gene>
<feature type="chain" id="PRO_5047110996" evidence="1">
    <location>
        <begin position="28"/>
        <end position="113"/>
    </location>
</feature>
<accession>A0ABX0E059</accession>